<dbReference type="AlphaFoldDB" id="A0A8J2PE62"/>
<comment type="caution">
    <text evidence="1">The sequence shown here is derived from an EMBL/GenBank/DDBJ whole genome shotgun (WGS) entry which is preliminary data.</text>
</comment>
<proteinExistence type="predicted"/>
<evidence type="ECO:0000313" key="2">
    <source>
        <dbReference type="Proteomes" id="UP000708208"/>
    </source>
</evidence>
<protein>
    <submittedName>
        <fullName evidence="1">Uncharacterized protein</fullName>
    </submittedName>
</protein>
<dbReference type="Proteomes" id="UP000708208">
    <property type="component" value="Unassembled WGS sequence"/>
</dbReference>
<feature type="non-terminal residue" evidence="1">
    <location>
        <position position="1"/>
    </location>
</feature>
<dbReference type="EMBL" id="CAJVCH010537202">
    <property type="protein sequence ID" value="CAG7825687.1"/>
    <property type="molecule type" value="Genomic_DNA"/>
</dbReference>
<reference evidence="1" key="1">
    <citation type="submission" date="2021-06" db="EMBL/GenBank/DDBJ databases">
        <authorList>
            <person name="Hodson N. C."/>
            <person name="Mongue J. A."/>
            <person name="Jaron S. K."/>
        </authorList>
    </citation>
    <scope>NUCLEOTIDE SEQUENCE</scope>
</reference>
<organism evidence="1 2">
    <name type="scientific">Allacma fusca</name>
    <dbReference type="NCBI Taxonomy" id="39272"/>
    <lineage>
        <taxon>Eukaryota</taxon>
        <taxon>Metazoa</taxon>
        <taxon>Ecdysozoa</taxon>
        <taxon>Arthropoda</taxon>
        <taxon>Hexapoda</taxon>
        <taxon>Collembola</taxon>
        <taxon>Symphypleona</taxon>
        <taxon>Sminthuridae</taxon>
        <taxon>Allacma</taxon>
    </lineage>
</organism>
<sequence>LKVWGSSKKEVQELKENLCLASHYFSNWNFTRVCLESANL</sequence>
<gene>
    <name evidence="1" type="ORF">AFUS01_LOCUS35785</name>
</gene>
<accession>A0A8J2PE62</accession>
<evidence type="ECO:0000313" key="1">
    <source>
        <dbReference type="EMBL" id="CAG7825687.1"/>
    </source>
</evidence>
<keyword evidence="2" id="KW-1185">Reference proteome</keyword>
<name>A0A8J2PE62_9HEXA</name>